<reference key="1">
    <citation type="submission" date="2019-01" db="UniProtKB">
        <authorList>
            <consortium name="RefSeq"/>
        </authorList>
    </citation>
    <scope>IDENTIFICATION</scope>
</reference>
<dbReference type="GO" id="GO:0005737">
    <property type="term" value="C:cytoplasm"/>
    <property type="evidence" value="ECO:0007669"/>
    <property type="project" value="UniProtKB-ARBA"/>
</dbReference>
<dbReference type="SUPFAM" id="SSF46579">
    <property type="entry name" value="Prefoldin"/>
    <property type="match status" value="1"/>
</dbReference>
<organism evidence="2 3">
    <name type="scientific">Callorhinus ursinus</name>
    <name type="common">Northern fur seal</name>
    <dbReference type="NCBI Taxonomy" id="34884"/>
    <lineage>
        <taxon>Eukaryota</taxon>
        <taxon>Metazoa</taxon>
        <taxon>Chordata</taxon>
        <taxon>Craniata</taxon>
        <taxon>Vertebrata</taxon>
        <taxon>Euteleostomi</taxon>
        <taxon>Mammalia</taxon>
        <taxon>Eutheria</taxon>
        <taxon>Laurasiatheria</taxon>
        <taxon>Carnivora</taxon>
        <taxon>Caniformia</taxon>
        <taxon>Pinnipedia</taxon>
        <taxon>Otariidae</taxon>
        <taxon>Callorhinus</taxon>
    </lineage>
</organism>
<name>A0A3Q7MCI5_CALUR</name>
<dbReference type="GeneID" id="112806470"/>
<protein>
    <submittedName>
        <fullName evidence="3">ASNSD1 upstream open reading frame protein</fullName>
    </submittedName>
</protein>
<dbReference type="Pfam" id="PF21975">
    <property type="entry name" value="ASNSD1-SEP"/>
    <property type="match status" value="1"/>
</dbReference>
<proteinExistence type="predicted"/>
<dbReference type="Gene3D" id="1.10.287.370">
    <property type="match status" value="1"/>
</dbReference>
<evidence type="ECO:0000313" key="3">
    <source>
        <dbReference type="RefSeq" id="XP_025704532.1"/>
    </source>
</evidence>
<dbReference type="InterPro" id="IPR054148">
    <property type="entry name" value="ASNSD1-SEP"/>
</dbReference>
<keyword evidence="1" id="KW-0175">Coiled coil</keyword>
<dbReference type="Proteomes" id="UP000286641">
    <property type="component" value="Unplaced"/>
</dbReference>
<evidence type="ECO:0000313" key="2">
    <source>
        <dbReference type="Proteomes" id="UP000286641"/>
    </source>
</evidence>
<evidence type="ECO:0000256" key="1">
    <source>
        <dbReference type="SAM" id="Coils"/>
    </source>
</evidence>
<dbReference type="AlphaFoldDB" id="A0A3Q7MCI5"/>
<reference evidence="3" key="2">
    <citation type="submission" date="2025-08" db="UniProtKB">
        <authorList>
            <consortium name="RefSeq"/>
        </authorList>
    </citation>
    <scope>IDENTIFICATION</scope>
    <source>
        <tissue evidence="3">Blood</tissue>
    </source>
</reference>
<dbReference type="InterPro" id="IPR009053">
    <property type="entry name" value="Prefoldin"/>
</dbReference>
<dbReference type="InParanoid" id="A0A3Q7MCI5"/>
<dbReference type="RefSeq" id="XP_025704532.1">
    <property type="nucleotide sequence ID" value="XM_025848747.1"/>
</dbReference>
<dbReference type="CDD" id="cd23166">
    <property type="entry name" value="ASDURF"/>
    <property type="match status" value="1"/>
</dbReference>
<gene>
    <name evidence="3" type="primary">ASDURF</name>
</gene>
<accession>A0A3Q7MCI5</accession>
<dbReference type="CTD" id="110599588"/>
<sequence>MPSRGSRPEDSAGLFSVDHPTLHKEDLSSKIKEQKIVVDELSNLKKNRKVYRQQQNSNIFFLADRTEMLSESKNILDELKKEYQEIENSEKTKIKK</sequence>
<keyword evidence="2" id="KW-1185">Reference proteome</keyword>
<feature type="coiled-coil region" evidence="1">
    <location>
        <begin position="24"/>
        <end position="96"/>
    </location>
</feature>